<proteinExistence type="predicted"/>
<sequence>MHMTRKLALIPVDARPVTYDLPKELAMVADWQLLTPPKSVLGFLKEPADFTELFQWMQAVSPQVEGIIVSIDMILYGGLVPSRINNDSKSIIEERLSQFIKIKEIYPAIEIMAFSSTMRLSNSYVNQEEKDYWDQYGKEIWSYSYHYHRYLKYQSDEDEIIFSSMKAKIPEWILEDYLQTRERNFHINQSLIDYVQQEIIDLLVFPQDDTSEYGLNIMEQEKLQEKVVRLNLHEKIYIYPGADEVASVLTARLIYQLEEEIVPTFYPVYSGIKGSLSTAMYEDRPLQESVKGQIYAFGSHTVDGPEDANLILGVNVPGRKQGDLALQLYLHDVDTNDRNIGEWISRLNHYYKQGKQIAIADVAYANGADLAMTPRLLSAFSLKQLAGYAAWNTAGNTIGTVVAQAALVHLANKKGNDTKKKKETLLLIRLLDDYLYQTIIRQEVRKAVIEENVSSRDLVKKVKELFQEKAGQLIEETGFTHTIENIYLPWDRTFEIGITLKSQN</sequence>
<evidence type="ECO:0000313" key="2">
    <source>
        <dbReference type="Proteomes" id="UP000256520"/>
    </source>
</evidence>
<dbReference type="EMBL" id="PIOD01000005">
    <property type="protein sequence ID" value="RDW20667.1"/>
    <property type="molecule type" value="Genomic_DNA"/>
</dbReference>
<accession>A0A3D8PYN0</accession>
<gene>
    <name evidence="1" type="ORF">CWR45_05415</name>
</gene>
<dbReference type="OrthoDB" id="9789552at2"/>
<evidence type="ECO:0000313" key="1">
    <source>
        <dbReference type="EMBL" id="RDW20667.1"/>
    </source>
</evidence>
<name>A0A3D8PYN0_9BACI</name>
<dbReference type="InterPro" id="IPR025394">
    <property type="entry name" value="DUF4127"/>
</dbReference>
<dbReference type="Pfam" id="PF13552">
    <property type="entry name" value="DUF4127"/>
    <property type="match status" value="1"/>
</dbReference>
<dbReference type="Proteomes" id="UP000256520">
    <property type="component" value="Unassembled WGS sequence"/>
</dbReference>
<keyword evidence="2" id="KW-1185">Reference proteome</keyword>
<dbReference type="AlphaFoldDB" id="A0A3D8PYN0"/>
<reference evidence="2" key="1">
    <citation type="submission" date="2017-11" db="EMBL/GenBank/DDBJ databases">
        <authorList>
            <person name="Zhu W."/>
        </authorList>
    </citation>
    <scope>NUCLEOTIDE SEQUENCE [LARGE SCALE GENOMIC DNA]</scope>
    <source>
        <strain evidence="2">CAU 1051</strain>
    </source>
</reference>
<evidence type="ECO:0008006" key="3">
    <source>
        <dbReference type="Google" id="ProtNLM"/>
    </source>
</evidence>
<protein>
    <recommendedName>
        <fullName evidence="3">DUF4127 domain-containing protein</fullName>
    </recommendedName>
</protein>
<organism evidence="1 2">
    <name type="scientific">Oceanobacillus chungangensis</name>
    <dbReference type="NCBI Taxonomy" id="1229152"/>
    <lineage>
        <taxon>Bacteria</taxon>
        <taxon>Bacillati</taxon>
        <taxon>Bacillota</taxon>
        <taxon>Bacilli</taxon>
        <taxon>Bacillales</taxon>
        <taxon>Bacillaceae</taxon>
        <taxon>Oceanobacillus</taxon>
    </lineage>
</organism>
<comment type="caution">
    <text evidence="1">The sequence shown here is derived from an EMBL/GenBank/DDBJ whole genome shotgun (WGS) entry which is preliminary data.</text>
</comment>